<accession>A0AA86T6G0</accession>
<evidence type="ECO:0000313" key="1">
    <source>
        <dbReference type="EMBL" id="CAJ1969577.1"/>
    </source>
</evidence>
<protein>
    <submittedName>
        <fullName evidence="1">Uncharacterized protein</fullName>
    </submittedName>
</protein>
<sequence>MDDLIISCYNSFVLGVLSGPEPAGFLLLEKYAEIKRGESYENAMIEKYGEDTSNHPIVDSDLWIKAACENKKVNSLQGMRKSLQKQMVFLDIRRFHGGTDNVKFL</sequence>
<dbReference type="Proteomes" id="UP001189624">
    <property type="component" value="Chromosome 7"/>
</dbReference>
<proteinExistence type="predicted"/>
<evidence type="ECO:0000313" key="2">
    <source>
        <dbReference type="Proteomes" id="UP001189624"/>
    </source>
</evidence>
<dbReference type="EMBL" id="OY731404">
    <property type="protein sequence ID" value="CAJ1969577.1"/>
    <property type="molecule type" value="Genomic_DNA"/>
</dbReference>
<keyword evidence="2" id="KW-1185">Reference proteome</keyword>
<gene>
    <name evidence="1" type="ORF">AYBTSS11_LOCUS22332</name>
</gene>
<name>A0AA86T6G0_9FABA</name>
<organism evidence="1 2">
    <name type="scientific">Sphenostylis stenocarpa</name>
    <dbReference type="NCBI Taxonomy" id="92480"/>
    <lineage>
        <taxon>Eukaryota</taxon>
        <taxon>Viridiplantae</taxon>
        <taxon>Streptophyta</taxon>
        <taxon>Embryophyta</taxon>
        <taxon>Tracheophyta</taxon>
        <taxon>Spermatophyta</taxon>
        <taxon>Magnoliopsida</taxon>
        <taxon>eudicotyledons</taxon>
        <taxon>Gunneridae</taxon>
        <taxon>Pentapetalae</taxon>
        <taxon>rosids</taxon>
        <taxon>fabids</taxon>
        <taxon>Fabales</taxon>
        <taxon>Fabaceae</taxon>
        <taxon>Papilionoideae</taxon>
        <taxon>50 kb inversion clade</taxon>
        <taxon>NPAAA clade</taxon>
        <taxon>indigoferoid/millettioid clade</taxon>
        <taxon>Phaseoleae</taxon>
        <taxon>Sphenostylis</taxon>
    </lineage>
</organism>
<dbReference type="Gramene" id="rna-AYBTSS11_LOCUS22332">
    <property type="protein sequence ID" value="CAJ1969577.1"/>
    <property type="gene ID" value="gene-AYBTSS11_LOCUS22332"/>
</dbReference>
<dbReference type="AlphaFoldDB" id="A0AA86T6G0"/>
<reference evidence="1" key="1">
    <citation type="submission" date="2023-10" db="EMBL/GenBank/DDBJ databases">
        <authorList>
            <person name="Domelevo Entfellner J.-B."/>
        </authorList>
    </citation>
    <scope>NUCLEOTIDE SEQUENCE</scope>
</reference>